<comment type="similarity">
    <text evidence="1">Belongs to the nitroreductase family.</text>
</comment>
<organism evidence="4 5">
    <name type="scientific">Panacagrimonas perspica</name>
    <dbReference type="NCBI Taxonomy" id="381431"/>
    <lineage>
        <taxon>Bacteria</taxon>
        <taxon>Pseudomonadati</taxon>
        <taxon>Pseudomonadota</taxon>
        <taxon>Gammaproteobacteria</taxon>
        <taxon>Nevskiales</taxon>
        <taxon>Nevskiaceae</taxon>
        <taxon>Panacagrimonas</taxon>
    </lineage>
</organism>
<dbReference type="AlphaFoldDB" id="A0A4R7PDA1"/>
<dbReference type="InterPro" id="IPR029479">
    <property type="entry name" value="Nitroreductase"/>
</dbReference>
<proteinExistence type="inferred from homology"/>
<dbReference type="InterPro" id="IPR000415">
    <property type="entry name" value="Nitroreductase-like"/>
</dbReference>
<dbReference type="OrthoDB" id="9809288at2"/>
<sequence length="199" mass="21967">MSLSARNPEYPIDPLFVERWSPRAFTGEPIDEPTLFSLFEAARWAPSANNAQPWRFVYARSGTAAWESFFGLLNENNRVWAAKASALVVLVSRKTNLRKGDTVPTPLRTHSLDAGAAWASLSFQALRSGWHTHAIGGFDREKAALVLDVPEGYHVEVAIAIGRQGDPATLTPDLLARERPTERLPLKAIVAEGRFAFEA</sequence>
<keyword evidence="5" id="KW-1185">Reference proteome</keyword>
<feature type="domain" description="Nitroreductase" evidence="3">
    <location>
        <begin position="18"/>
        <end position="163"/>
    </location>
</feature>
<dbReference type="SUPFAM" id="SSF55469">
    <property type="entry name" value="FMN-dependent nitroreductase-like"/>
    <property type="match status" value="1"/>
</dbReference>
<dbReference type="Pfam" id="PF00881">
    <property type="entry name" value="Nitroreductase"/>
    <property type="match status" value="1"/>
</dbReference>
<dbReference type="GO" id="GO:0016491">
    <property type="term" value="F:oxidoreductase activity"/>
    <property type="evidence" value="ECO:0007669"/>
    <property type="project" value="UniProtKB-KW"/>
</dbReference>
<keyword evidence="2" id="KW-0560">Oxidoreductase</keyword>
<comment type="caution">
    <text evidence="4">The sequence shown here is derived from an EMBL/GenBank/DDBJ whole genome shotgun (WGS) entry which is preliminary data.</text>
</comment>
<accession>A0A4R7PDA1</accession>
<dbReference type="PANTHER" id="PTHR43673">
    <property type="entry name" value="NAD(P)H NITROREDUCTASE YDGI-RELATED"/>
    <property type="match status" value="1"/>
</dbReference>
<protein>
    <submittedName>
        <fullName evidence="4">Nitroreductase</fullName>
    </submittedName>
</protein>
<dbReference type="Gene3D" id="3.40.109.10">
    <property type="entry name" value="NADH Oxidase"/>
    <property type="match status" value="1"/>
</dbReference>
<reference evidence="4 5" key="1">
    <citation type="submission" date="2019-03" db="EMBL/GenBank/DDBJ databases">
        <title>Genomic Encyclopedia of Type Strains, Phase IV (KMG-IV): sequencing the most valuable type-strain genomes for metagenomic binning, comparative biology and taxonomic classification.</title>
        <authorList>
            <person name="Goeker M."/>
        </authorList>
    </citation>
    <scope>NUCLEOTIDE SEQUENCE [LARGE SCALE GENOMIC DNA]</scope>
    <source>
        <strain evidence="4 5">DSM 26377</strain>
    </source>
</reference>
<dbReference type="CDD" id="cd02138">
    <property type="entry name" value="TdsD-like"/>
    <property type="match status" value="1"/>
</dbReference>
<name>A0A4R7PDA1_9GAMM</name>
<evidence type="ECO:0000259" key="3">
    <source>
        <dbReference type="Pfam" id="PF00881"/>
    </source>
</evidence>
<evidence type="ECO:0000256" key="1">
    <source>
        <dbReference type="ARBA" id="ARBA00007118"/>
    </source>
</evidence>
<gene>
    <name evidence="4" type="ORF">DFR24_1081</name>
</gene>
<evidence type="ECO:0000256" key="2">
    <source>
        <dbReference type="ARBA" id="ARBA00023002"/>
    </source>
</evidence>
<dbReference type="RefSeq" id="WP_133880266.1">
    <property type="nucleotide sequence ID" value="NZ_MWIN01000012.1"/>
</dbReference>
<dbReference type="EMBL" id="SOBT01000008">
    <property type="protein sequence ID" value="TDU31702.1"/>
    <property type="molecule type" value="Genomic_DNA"/>
</dbReference>
<dbReference type="PANTHER" id="PTHR43673:SF10">
    <property type="entry name" value="NADH DEHYDROGENASE_NAD(P)H NITROREDUCTASE XCC3605-RELATED"/>
    <property type="match status" value="1"/>
</dbReference>
<evidence type="ECO:0000313" key="5">
    <source>
        <dbReference type="Proteomes" id="UP000295341"/>
    </source>
</evidence>
<dbReference type="Proteomes" id="UP000295341">
    <property type="component" value="Unassembled WGS sequence"/>
</dbReference>
<evidence type="ECO:0000313" key="4">
    <source>
        <dbReference type="EMBL" id="TDU31702.1"/>
    </source>
</evidence>